<dbReference type="EMBL" id="BSYO01000018">
    <property type="protein sequence ID" value="GMH18156.1"/>
    <property type="molecule type" value="Genomic_DNA"/>
</dbReference>
<dbReference type="PANTHER" id="PTHR46162:SF65">
    <property type="entry name" value="F9D12.8 PROTEIN-RELATED"/>
    <property type="match status" value="1"/>
</dbReference>
<proteinExistence type="predicted"/>
<accession>A0AAD3SY49</accession>
<evidence type="ECO:0000259" key="1">
    <source>
        <dbReference type="PROSITE" id="PS50144"/>
    </source>
</evidence>
<dbReference type="PANTHER" id="PTHR46162">
    <property type="entry name" value="TRAF-LIKE FAMILY PROTEIN"/>
    <property type="match status" value="1"/>
</dbReference>
<dbReference type="PROSITE" id="PS50144">
    <property type="entry name" value="MATH"/>
    <property type="match status" value="2"/>
</dbReference>
<dbReference type="SUPFAM" id="SSF49599">
    <property type="entry name" value="TRAF domain-like"/>
    <property type="match status" value="2"/>
</dbReference>
<dbReference type="InterPro" id="IPR002083">
    <property type="entry name" value="MATH/TRAF_dom"/>
</dbReference>
<sequence length="333" mass="37884">MEELDLMVQFLQKGLYTFKVENPAKIIRSFREGPPASYLFEIESFKSLTNSILDAPSKYFETTEFEAGGFNWLLSLYPTGNKDDDGGDHISLYLKLVDRLDQGDSIDATFKFFVYDYKRRAYLTVQDLREQCFDEMEKERGISRVLPLSDFTNASNGFLKNDRCKFGVEVFVADTVAKTASLSTLNERSDSTFVWWIQDFSKLSDPAFSNEFLMEGRSWKLKLAPKGHASGLHKSLSASLVLNDATDLTNGKKVYVEHELRLKNFQGPQDTDIARITRAWYSRSNGCEWGTDNLISLSELHDPSKGFLLEDKLILEVKLNLVFLMSDCGSAHT</sequence>
<dbReference type="CDD" id="cd00121">
    <property type="entry name" value="MATH"/>
    <property type="match status" value="2"/>
</dbReference>
<dbReference type="SMART" id="SM00061">
    <property type="entry name" value="MATH"/>
    <property type="match status" value="2"/>
</dbReference>
<organism evidence="2 3">
    <name type="scientific">Nepenthes gracilis</name>
    <name type="common">Slender pitcher plant</name>
    <dbReference type="NCBI Taxonomy" id="150966"/>
    <lineage>
        <taxon>Eukaryota</taxon>
        <taxon>Viridiplantae</taxon>
        <taxon>Streptophyta</taxon>
        <taxon>Embryophyta</taxon>
        <taxon>Tracheophyta</taxon>
        <taxon>Spermatophyta</taxon>
        <taxon>Magnoliopsida</taxon>
        <taxon>eudicotyledons</taxon>
        <taxon>Gunneridae</taxon>
        <taxon>Pentapetalae</taxon>
        <taxon>Caryophyllales</taxon>
        <taxon>Nepenthaceae</taxon>
        <taxon>Nepenthes</taxon>
    </lineage>
</organism>
<dbReference type="Gene3D" id="2.60.210.10">
    <property type="entry name" value="Apoptosis, Tumor Necrosis Factor Receptor Associated Protein 2, Chain A"/>
    <property type="match status" value="2"/>
</dbReference>
<name>A0AAD3SY49_NEPGR</name>
<feature type="domain" description="MATH" evidence="1">
    <location>
        <begin position="190"/>
        <end position="319"/>
    </location>
</feature>
<dbReference type="Proteomes" id="UP001279734">
    <property type="component" value="Unassembled WGS sequence"/>
</dbReference>
<evidence type="ECO:0000313" key="3">
    <source>
        <dbReference type="Proteomes" id="UP001279734"/>
    </source>
</evidence>
<dbReference type="AlphaFoldDB" id="A0AAD3SY49"/>
<comment type="caution">
    <text evidence="2">The sequence shown here is derived from an EMBL/GenBank/DDBJ whole genome shotgun (WGS) entry which is preliminary data.</text>
</comment>
<reference evidence="2" key="1">
    <citation type="submission" date="2023-05" db="EMBL/GenBank/DDBJ databases">
        <title>Nepenthes gracilis genome sequencing.</title>
        <authorList>
            <person name="Fukushima K."/>
        </authorList>
    </citation>
    <scope>NUCLEOTIDE SEQUENCE</scope>
    <source>
        <strain evidence="2">SING2019-196</strain>
    </source>
</reference>
<gene>
    <name evidence="2" type="ORF">Nepgr_019997</name>
</gene>
<evidence type="ECO:0000313" key="2">
    <source>
        <dbReference type="EMBL" id="GMH18156.1"/>
    </source>
</evidence>
<keyword evidence="3" id="KW-1185">Reference proteome</keyword>
<protein>
    <recommendedName>
        <fullName evidence="1">MATH domain-containing protein</fullName>
    </recommendedName>
</protein>
<dbReference type="InterPro" id="IPR008974">
    <property type="entry name" value="TRAF-like"/>
</dbReference>
<dbReference type="Pfam" id="PF22486">
    <property type="entry name" value="MATH_2"/>
    <property type="match status" value="2"/>
</dbReference>
<feature type="domain" description="MATH" evidence="1">
    <location>
        <begin position="35"/>
        <end position="170"/>
    </location>
</feature>